<gene>
    <name evidence="9" type="ORF">ADEAN_000370400</name>
</gene>
<feature type="domain" description="Manganese/iron superoxide dismutase N-terminal" evidence="7">
    <location>
        <begin position="3"/>
        <end position="83"/>
    </location>
</feature>
<comment type="similarity">
    <text evidence="1 6">Belongs to the iron/manganese superoxide dismutase family.</text>
</comment>
<evidence type="ECO:0000256" key="6">
    <source>
        <dbReference type="RuleBase" id="RU000414"/>
    </source>
</evidence>
<dbReference type="GO" id="GO:0046872">
    <property type="term" value="F:metal ion binding"/>
    <property type="evidence" value="ECO:0007669"/>
    <property type="project" value="UniProtKB-KW"/>
</dbReference>
<dbReference type="EC" id="1.15.1.1" evidence="2 6"/>
<dbReference type="InterPro" id="IPR036314">
    <property type="entry name" value="SOD_C_sf"/>
</dbReference>
<dbReference type="Pfam" id="PF00081">
    <property type="entry name" value="Sod_Fe_N"/>
    <property type="match status" value="1"/>
</dbReference>
<comment type="function">
    <text evidence="6">Destroys radicals which are normally produced within the cells and which are toxic to biological systems.</text>
</comment>
<dbReference type="Gene3D" id="1.10.287.990">
    <property type="entry name" value="Fe,Mn superoxide dismutase (SOD) domain"/>
    <property type="match status" value="1"/>
</dbReference>
<dbReference type="AlphaFoldDB" id="A0A7G2CBZ0"/>
<dbReference type="PIRSF" id="PIRSF000349">
    <property type="entry name" value="SODismutase"/>
    <property type="match status" value="1"/>
</dbReference>
<dbReference type="SUPFAM" id="SSF46609">
    <property type="entry name" value="Fe,Mn superoxide dismutase (SOD), N-terminal domain"/>
    <property type="match status" value="1"/>
</dbReference>
<evidence type="ECO:0000256" key="2">
    <source>
        <dbReference type="ARBA" id="ARBA00012682"/>
    </source>
</evidence>
<dbReference type="InterPro" id="IPR001189">
    <property type="entry name" value="Mn/Fe_SOD"/>
</dbReference>
<keyword evidence="4 6" id="KW-0560">Oxidoreductase</keyword>
<dbReference type="PANTHER" id="PTHR42769:SF3">
    <property type="entry name" value="SUPEROXIDE DISMUTASE [FE] 2, CHLOROPLASTIC"/>
    <property type="match status" value="1"/>
</dbReference>
<feature type="binding site" evidence="5">
    <location>
        <position position="165"/>
    </location>
    <ligand>
        <name>Mn(2+)</name>
        <dbReference type="ChEBI" id="CHEBI:29035"/>
    </ligand>
</feature>
<evidence type="ECO:0000313" key="10">
    <source>
        <dbReference type="Proteomes" id="UP000515908"/>
    </source>
</evidence>
<dbReference type="InterPro" id="IPR036324">
    <property type="entry name" value="Mn/Fe_SOD_N_sf"/>
</dbReference>
<dbReference type="Pfam" id="PF02777">
    <property type="entry name" value="Sod_Fe_C"/>
    <property type="match status" value="1"/>
</dbReference>
<dbReference type="FunFam" id="3.55.40.20:FF:000001">
    <property type="entry name" value="Superoxide dismutase"/>
    <property type="match status" value="1"/>
</dbReference>
<reference evidence="9 10" key="1">
    <citation type="submission" date="2020-08" db="EMBL/GenBank/DDBJ databases">
        <authorList>
            <person name="Newling K."/>
            <person name="Davey J."/>
            <person name="Forrester S."/>
        </authorList>
    </citation>
    <scope>NUCLEOTIDE SEQUENCE [LARGE SCALE GENOMIC DNA]</scope>
    <source>
        <strain evidence="10">Crithidia deanei Carvalho (ATCC PRA-265)</strain>
    </source>
</reference>
<dbReference type="PANTHER" id="PTHR42769">
    <property type="entry name" value="SUPEROXIDE DISMUTASE"/>
    <property type="match status" value="1"/>
</dbReference>
<dbReference type="InterPro" id="IPR019832">
    <property type="entry name" value="Mn/Fe_SOD_C"/>
</dbReference>
<name>A0A7G2CBZ0_9TRYP</name>
<dbReference type="InterPro" id="IPR019833">
    <property type="entry name" value="Mn/Fe_SOD_BS"/>
</dbReference>
<dbReference type="InterPro" id="IPR019831">
    <property type="entry name" value="Mn/Fe_SOD_N"/>
</dbReference>
<keyword evidence="10" id="KW-1185">Reference proteome</keyword>
<evidence type="ECO:0000256" key="4">
    <source>
        <dbReference type="ARBA" id="ARBA00023002"/>
    </source>
</evidence>
<keyword evidence="3 5" id="KW-0479">Metal-binding</keyword>
<sequence length="208" mass="23258">MSFKVDPLPYGYDALAAKGISKQQVTFHYDKHHKGYATKLNAAAETNPELAKKSVEELIKTEKGPVFNSAAQLFNHNFYWKSLCPNGGGAPTGKIADEINSSFGSFDKFKEEFTAAANGHFGSGWAWLVKDGASGKLKVYQSHDAGCPLTESNLKPILTCDVWEHAYYIDYKNDRAAYVNTWWNLVNWKHANRCLSDVNNNHIFTSDL</sequence>
<evidence type="ECO:0000259" key="7">
    <source>
        <dbReference type="Pfam" id="PF00081"/>
    </source>
</evidence>
<evidence type="ECO:0000313" key="9">
    <source>
        <dbReference type="EMBL" id="CAD2216243.1"/>
    </source>
</evidence>
<dbReference type="SUPFAM" id="SSF54719">
    <property type="entry name" value="Fe,Mn superoxide dismutase (SOD), C-terminal domain"/>
    <property type="match status" value="1"/>
</dbReference>
<dbReference type="PROSITE" id="PS00088">
    <property type="entry name" value="SOD_MN"/>
    <property type="match status" value="1"/>
</dbReference>
<evidence type="ECO:0000256" key="1">
    <source>
        <dbReference type="ARBA" id="ARBA00008714"/>
    </source>
</evidence>
<feature type="domain" description="Manganese/iron superoxide dismutase C-terminal" evidence="8">
    <location>
        <begin position="91"/>
        <end position="193"/>
    </location>
</feature>
<feature type="binding site" evidence="5">
    <location>
        <position position="161"/>
    </location>
    <ligand>
        <name>Mn(2+)</name>
        <dbReference type="ChEBI" id="CHEBI:29035"/>
    </ligand>
</feature>
<feature type="binding site" evidence="5">
    <location>
        <position position="76"/>
    </location>
    <ligand>
        <name>Mn(2+)</name>
        <dbReference type="ChEBI" id="CHEBI:29035"/>
    </ligand>
</feature>
<feature type="binding site" evidence="5">
    <location>
        <position position="28"/>
    </location>
    <ligand>
        <name>Mn(2+)</name>
        <dbReference type="ChEBI" id="CHEBI:29035"/>
    </ligand>
</feature>
<evidence type="ECO:0000259" key="8">
    <source>
        <dbReference type="Pfam" id="PF02777"/>
    </source>
</evidence>
<dbReference type="EMBL" id="LR877150">
    <property type="protein sequence ID" value="CAD2216243.1"/>
    <property type="molecule type" value="Genomic_DNA"/>
</dbReference>
<dbReference type="VEuPathDB" id="TriTrypDB:ADEAN_000370400"/>
<evidence type="ECO:0000256" key="3">
    <source>
        <dbReference type="ARBA" id="ARBA00022723"/>
    </source>
</evidence>
<dbReference type="Proteomes" id="UP000515908">
    <property type="component" value="Chromosome 06"/>
</dbReference>
<accession>A0A7G2CBZ0</accession>
<dbReference type="Gene3D" id="3.55.40.20">
    <property type="entry name" value="Iron/manganese superoxide dismutase, C-terminal domain"/>
    <property type="match status" value="1"/>
</dbReference>
<dbReference type="PRINTS" id="PR01703">
    <property type="entry name" value="MNSODISMTASE"/>
</dbReference>
<organism evidence="9 10">
    <name type="scientific">Angomonas deanei</name>
    <dbReference type="NCBI Taxonomy" id="59799"/>
    <lineage>
        <taxon>Eukaryota</taxon>
        <taxon>Discoba</taxon>
        <taxon>Euglenozoa</taxon>
        <taxon>Kinetoplastea</taxon>
        <taxon>Metakinetoplastina</taxon>
        <taxon>Trypanosomatida</taxon>
        <taxon>Trypanosomatidae</taxon>
        <taxon>Strigomonadinae</taxon>
        <taxon>Angomonas</taxon>
    </lineage>
</organism>
<comment type="catalytic activity">
    <reaction evidence="6">
        <text>2 superoxide + 2 H(+) = H2O2 + O2</text>
        <dbReference type="Rhea" id="RHEA:20696"/>
        <dbReference type="ChEBI" id="CHEBI:15378"/>
        <dbReference type="ChEBI" id="CHEBI:15379"/>
        <dbReference type="ChEBI" id="CHEBI:16240"/>
        <dbReference type="ChEBI" id="CHEBI:18421"/>
        <dbReference type="EC" id="1.15.1.1"/>
    </reaction>
</comment>
<evidence type="ECO:0000256" key="5">
    <source>
        <dbReference type="PIRSR" id="PIRSR000349-1"/>
    </source>
</evidence>
<dbReference type="GO" id="GO:0004784">
    <property type="term" value="F:superoxide dismutase activity"/>
    <property type="evidence" value="ECO:0007669"/>
    <property type="project" value="UniProtKB-EC"/>
</dbReference>
<protein>
    <recommendedName>
        <fullName evidence="2 6">Superoxide dismutase</fullName>
        <ecNumber evidence="2 6">1.15.1.1</ecNumber>
    </recommendedName>
</protein>
<proteinExistence type="inferred from homology"/>